<dbReference type="PROSITE" id="PS50863">
    <property type="entry name" value="B3"/>
    <property type="match status" value="1"/>
</dbReference>
<dbReference type="Gene3D" id="2.40.330.10">
    <property type="entry name" value="DNA-binding pseudobarrel domain"/>
    <property type="match status" value="2"/>
</dbReference>
<dbReference type="SUPFAM" id="SSF101936">
    <property type="entry name" value="DNA-binding pseudobarrel domain"/>
    <property type="match status" value="2"/>
</dbReference>
<dbReference type="PANTHER" id="PTHR31920">
    <property type="entry name" value="B3 DOMAIN-CONTAINING"/>
    <property type="match status" value="1"/>
</dbReference>
<name>A0A0E0IQI6_ORYNI</name>
<dbReference type="OMA" id="NTVCIFH"/>
<reference evidence="8" key="2">
    <citation type="submission" date="2018-04" db="EMBL/GenBank/DDBJ databases">
        <title>OnivRS2 (Oryza nivara Reference Sequence Version 2).</title>
        <authorList>
            <person name="Zhang J."/>
            <person name="Kudrna D."/>
            <person name="Lee S."/>
            <person name="Talag J."/>
            <person name="Rajasekar S."/>
            <person name="Welchert J."/>
            <person name="Hsing Y.-I."/>
            <person name="Wing R.A."/>
        </authorList>
    </citation>
    <scope>NUCLEOTIDE SEQUENCE [LARGE SCALE GENOMIC DNA]</scope>
</reference>
<dbReference type="Proteomes" id="UP000006591">
    <property type="component" value="Chromosome 10"/>
</dbReference>
<keyword evidence="5" id="KW-0539">Nucleus</keyword>
<evidence type="ECO:0000256" key="5">
    <source>
        <dbReference type="ARBA" id="ARBA00023242"/>
    </source>
</evidence>
<protein>
    <recommendedName>
        <fullName evidence="7">TF-B3 domain-containing protein</fullName>
    </recommendedName>
</protein>
<dbReference type="Gramene" id="ONIVA10G05120.1">
    <property type="protein sequence ID" value="ONIVA10G05120.1"/>
    <property type="gene ID" value="ONIVA10G05120"/>
</dbReference>
<accession>A0A0E0IQI6</accession>
<feature type="region of interest" description="Disordered" evidence="6">
    <location>
        <begin position="179"/>
        <end position="217"/>
    </location>
</feature>
<dbReference type="STRING" id="4536.A0A0E0IQI6"/>
<dbReference type="InterPro" id="IPR003340">
    <property type="entry name" value="B3_DNA-bd"/>
</dbReference>
<evidence type="ECO:0000256" key="6">
    <source>
        <dbReference type="SAM" id="MobiDB-lite"/>
    </source>
</evidence>
<evidence type="ECO:0000256" key="4">
    <source>
        <dbReference type="ARBA" id="ARBA00023163"/>
    </source>
</evidence>
<dbReference type="GO" id="GO:0005634">
    <property type="term" value="C:nucleus"/>
    <property type="evidence" value="ECO:0007669"/>
    <property type="project" value="UniProtKB-SubCell"/>
</dbReference>
<organism evidence="8">
    <name type="scientific">Oryza nivara</name>
    <name type="common">Indian wild rice</name>
    <name type="synonym">Oryza sativa f. spontanea</name>
    <dbReference type="NCBI Taxonomy" id="4536"/>
    <lineage>
        <taxon>Eukaryota</taxon>
        <taxon>Viridiplantae</taxon>
        <taxon>Streptophyta</taxon>
        <taxon>Embryophyta</taxon>
        <taxon>Tracheophyta</taxon>
        <taxon>Spermatophyta</taxon>
        <taxon>Magnoliopsida</taxon>
        <taxon>Liliopsida</taxon>
        <taxon>Poales</taxon>
        <taxon>Poaceae</taxon>
        <taxon>BOP clade</taxon>
        <taxon>Oryzoideae</taxon>
        <taxon>Oryzeae</taxon>
        <taxon>Oryzinae</taxon>
        <taxon>Oryza</taxon>
    </lineage>
</organism>
<feature type="domain" description="TF-B3" evidence="7">
    <location>
        <begin position="96"/>
        <end position="172"/>
    </location>
</feature>
<keyword evidence="2" id="KW-0805">Transcription regulation</keyword>
<evidence type="ECO:0000313" key="8">
    <source>
        <dbReference type="EnsemblPlants" id="ONIVA10G05120.1"/>
    </source>
</evidence>
<dbReference type="InterPro" id="IPR015300">
    <property type="entry name" value="DNA-bd_pseudobarrel_sf"/>
</dbReference>
<reference evidence="8" key="1">
    <citation type="submission" date="2015-04" db="UniProtKB">
        <authorList>
            <consortium name="EnsemblPlants"/>
        </authorList>
    </citation>
    <scope>IDENTIFICATION</scope>
    <source>
        <strain evidence="8">SL10</strain>
    </source>
</reference>
<evidence type="ECO:0000256" key="2">
    <source>
        <dbReference type="ARBA" id="ARBA00023015"/>
    </source>
</evidence>
<dbReference type="Pfam" id="PF02362">
    <property type="entry name" value="B3"/>
    <property type="match status" value="1"/>
</dbReference>
<proteinExistence type="predicted"/>
<dbReference type="GO" id="GO:0003677">
    <property type="term" value="F:DNA binding"/>
    <property type="evidence" value="ECO:0007669"/>
    <property type="project" value="UniProtKB-KW"/>
</dbReference>
<sequence length="317" mass="35778">MEGSLSGGADQRWARRCERGWSSSSSRRHPPRPSKPQANKEKKGAIQRVVQAQCSLSTSLRLTAHVTSSIVHEQSSNIRYGENRKHGQRYAYHEPLPPEIVARCNGHDGKHLTLVTRNSKPVNVRLEKRGQSFYISKGWKKFVELTDLRVGQCVRFSVSSPSTLDLLILDKHGTSLAIPPSKRDLKLKSKRSTHQDSKGHPSNTDPGPSRIINRRVTKSANNKPKFADLCFCAENYFSKRYPIDHLEQLMTGRTEDIEVQTLVGPSVNMVLHTSTDHRCNLKKGWTDFALSNGIKLNTVCIFHFYKTTHLGVIVDIF</sequence>
<evidence type="ECO:0000259" key="7">
    <source>
        <dbReference type="PROSITE" id="PS50863"/>
    </source>
</evidence>
<dbReference type="AlphaFoldDB" id="A0A0E0IQI6"/>
<keyword evidence="9" id="KW-1185">Reference proteome</keyword>
<dbReference type="EnsemblPlants" id="ONIVA10G05120.1">
    <property type="protein sequence ID" value="ONIVA10G05120.1"/>
    <property type="gene ID" value="ONIVA10G05120"/>
</dbReference>
<feature type="compositionally biased region" description="Basic and acidic residues" evidence="6">
    <location>
        <begin position="181"/>
        <end position="199"/>
    </location>
</feature>
<keyword evidence="3" id="KW-0238">DNA-binding</keyword>
<dbReference type="InterPro" id="IPR050655">
    <property type="entry name" value="Plant_B3_domain"/>
</dbReference>
<evidence type="ECO:0000256" key="1">
    <source>
        <dbReference type="ARBA" id="ARBA00004123"/>
    </source>
</evidence>
<dbReference type="PANTHER" id="PTHR31920:SF122">
    <property type="entry name" value="B3 DOMAIN-CONTAINING PROTEIN REM23"/>
    <property type="match status" value="1"/>
</dbReference>
<keyword evidence="4" id="KW-0804">Transcription</keyword>
<comment type="subcellular location">
    <subcellularLocation>
        <location evidence="1">Nucleus</location>
    </subcellularLocation>
</comment>
<feature type="region of interest" description="Disordered" evidence="6">
    <location>
        <begin position="1"/>
        <end position="46"/>
    </location>
</feature>
<evidence type="ECO:0000256" key="3">
    <source>
        <dbReference type="ARBA" id="ARBA00023125"/>
    </source>
</evidence>
<evidence type="ECO:0000313" key="9">
    <source>
        <dbReference type="Proteomes" id="UP000006591"/>
    </source>
</evidence>